<feature type="domain" description="Acyl-CoA dehydrogenase C-terminal" evidence="4">
    <location>
        <begin position="236"/>
        <end position="356"/>
    </location>
</feature>
<organism evidence="5 6">
    <name type="scientific">Streptomyces cavernicola</name>
    <dbReference type="NCBI Taxonomy" id="3043613"/>
    <lineage>
        <taxon>Bacteria</taxon>
        <taxon>Bacillati</taxon>
        <taxon>Actinomycetota</taxon>
        <taxon>Actinomycetes</taxon>
        <taxon>Kitasatosporales</taxon>
        <taxon>Streptomycetaceae</taxon>
        <taxon>Streptomyces</taxon>
    </lineage>
</organism>
<feature type="domain" description="Acyl-CoA dehydrogenase/oxidase N-terminal" evidence="3">
    <location>
        <begin position="14"/>
        <end position="89"/>
    </location>
</feature>
<keyword evidence="6" id="KW-1185">Reference proteome</keyword>
<dbReference type="InterPro" id="IPR046373">
    <property type="entry name" value="Acyl-CoA_Oxase/DH_mid-dom_sf"/>
</dbReference>
<dbReference type="InterPro" id="IPR009100">
    <property type="entry name" value="AcylCoA_DH/oxidase_NM_dom_sf"/>
</dbReference>
<keyword evidence="5" id="KW-0378">Hydrolase</keyword>
<dbReference type="Gene3D" id="1.10.540.10">
    <property type="entry name" value="Acyl-CoA dehydrogenase/oxidase, N-terminal domain"/>
    <property type="match status" value="1"/>
</dbReference>
<dbReference type="PANTHER" id="PTHR48083:SF19">
    <property type="entry name" value="FLAVIN-DEPENDENT MONOOXYGENASE, OXYGENASE SUBUNIT HSAA"/>
    <property type="match status" value="1"/>
</dbReference>
<sequence>MPDQPTSAADLSASVQRLASVAAQYAAESDAQRALPDPVVEALLDAGFAGHFVPGCWGGADGTVLELLHSVAAVAEGCTSAAWSASVLAGTGRLGAYLPEQGQRELWAKGADTPLAGALIPRGSATEVSDGWRVTGQWDFTSAVNFSAWALVCALLPQEGGGAQPWFFALPRADYQVADTWTSTGMRGTGSNTLVVNNVFVPRHRGFARDAMVAGRSVGSDARCHTAPLRLLSGVLFGAPALGAARAALRLRSAEQPPDTTDARGASARIGLARAAGTIDAAGLLLERAARVADAPSASALAQARNPADCAHAVAQLVDSVEGLVRVAGSSAFLEAHPLQRVWRDIHSMASHVALRFDQAGDAYGARLVEAAVGTV</sequence>
<evidence type="ECO:0000313" key="6">
    <source>
        <dbReference type="Proteomes" id="UP001223978"/>
    </source>
</evidence>
<comment type="caution">
    <text evidence="5">The sequence shown here is derived from an EMBL/GenBank/DDBJ whole genome shotgun (WGS) entry which is preliminary data.</text>
</comment>
<dbReference type="Pfam" id="PF02771">
    <property type="entry name" value="Acyl-CoA_dh_N"/>
    <property type="match status" value="1"/>
</dbReference>
<comment type="similarity">
    <text evidence="2">Belongs to the HpaH/HsaA monooxygenase family.</text>
</comment>
<reference evidence="5 6" key="1">
    <citation type="submission" date="2023-05" db="EMBL/GenBank/DDBJ databases">
        <title>Draft genome sequence of Streptomyces sp. B-S-A6 isolated from a cave soil in Thailand.</title>
        <authorList>
            <person name="Chamroensaksri N."/>
            <person name="Muangham S."/>
        </authorList>
    </citation>
    <scope>NUCLEOTIDE SEQUENCE [LARGE SCALE GENOMIC DNA]</scope>
    <source>
        <strain evidence="5 6">B-S-A6</strain>
    </source>
</reference>
<evidence type="ECO:0000259" key="4">
    <source>
        <dbReference type="Pfam" id="PF08028"/>
    </source>
</evidence>
<dbReference type="SUPFAM" id="SSF56645">
    <property type="entry name" value="Acyl-CoA dehydrogenase NM domain-like"/>
    <property type="match status" value="1"/>
</dbReference>
<keyword evidence="1" id="KW-0560">Oxidoreductase</keyword>
<dbReference type="GO" id="GO:0016787">
    <property type="term" value="F:hydrolase activity"/>
    <property type="evidence" value="ECO:0007669"/>
    <property type="project" value="UniProtKB-KW"/>
</dbReference>
<accession>A0ABT6SJ25</accession>
<gene>
    <name evidence="5" type="ORF">QIS96_30820</name>
</gene>
<evidence type="ECO:0000256" key="1">
    <source>
        <dbReference type="ARBA" id="ARBA00023002"/>
    </source>
</evidence>
<dbReference type="PANTHER" id="PTHR48083">
    <property type="entry name" value="MEDIUM-CHAIN SPECIFIC ACYL-COA DEHYDROGENASE, MITOCHONDRIAL-RELATED"/>
    <property type="match status" value="1"/>
</dbReference>
<evidence type="ECO:0000313" key="5">
    <source>
        <dbReference type="EMBL" id="MDI3408198.1"/>
    </source>
</evidence>
<dbReference type="RefSeq" id="WP_282546107.1">
    <property type="nucleotide sequence ID" value="NZ_JASCIQ010000042.1"/>
</dbReference>
<dbReference type="InterPro" id="IPR036250">
    <property type="entry name" value="AcylCo_DH-like_C"/>
</dbReference>
<dbReference type="Gene3D" id="1.20.140.10">
    <property type="entry name" value="Butyryl-CoA Dehydrogenase, subunit A, domain 3"/>
    <property type="match status" value="1"/>
</dbReference>
<protein>
    <submittedName>
        <fullName evidence="5">Hydrolase</fullName>
    </submittedName>
</protein>
<dbReference type="EMBL" id="JASCIQ010000042">
    <property type="protein sequence ID" value="MDI3408198.1"/>
    <property type="molecule type" value="Genomic_DNA"/>
</dbReference>
<evidence type="ECO:0000259" key="3">
    <source>
        <dbReference type="Pfam" id="PF02771"/>
    </source>
</evidence>
<dbReference type="PIRSF" id="PIRSF016578">
    <property type="entry name" value="HsaA"/>
    <property type="match status" value="1"/>
</dbReference>
<dbReference type="Proteomes" id="UP001223978">
    <property type="component" value="Unassembled WGS sequence"/>
</dbReference>
<dbReference type="SUPFAM" id="SSF47203">
    <property type="entry name" value="Acyl-CoA dehydrogenase C-terminal domain-like"/>
    <property type="match status" value="1"/>
</dbReference>
<dbReference type="InterPro" id="IPR037069">
    <property type="entry name" value="AcylCoA_DH/ox_N_sf"/>
</dbReference>
<dbReference type="Gene3D" id="2.40.110.10">
    <property type="entry name" value="Butyryl-CoA Dehydrogenase, subunit A, domain 2"/>
    <property type="match status" value="1"/>
</dbReference>
<proteinExistence type="inferred from homology"/>
<dbReference type="InterPro" id="IPR050741">
    <property type="entry name" value="Acyl-CoA_dehydrogenase"/>
</dbReference>
<dbReference type="InterPro" id="IPR013107">
    <property type="entry name" value="Acyl-CoA_DH_C"/>
</dbReference>
<dbReference type="Pfam" id="PF08028">
    <property type="entry name" value="Acyl-CoA_dh_2"/>
    <property type="match status" value="1"/>
</dbReference>
<evidence type="ECO:0000256" key="2">
    <source>
        <dbReference type="ARBA" id="ARBA00049661"/>
    </source>
</evidence>
<dbReference type="InterPro" id="IPR013786">
    <property type="entry name" value="AcylCoA_DH/ox_N"/>
</dbReference>
<name>A0ABT6SJ25_9ACTN</name>